<protein>
    <submittedName>
        <fullName evidence="3">Uncharacterized protein</fullName>
    </submittedName>
</protein>
<dbReference type="EMBL" id="CP065030">
    <property type="protein sequence ID" value="QPK14631.1"/>
    <property type="molecule type" value="Genomic_DNA"/>
</dbReference>
<proteinExistence type="predicted"/>
<accession>A0A221T750</accession>
<evidence type="ECO:0000313" key="3">
    <source>
        <dbReference type="EMBL" id="POY49908.1"/>
    </source>
</evidence>
<reference evidence="2 6" key="2">
    <citation type="submission" date="2020-07" db="EMBL/GenBank/DDBJ databases">
        <title>Updated taxonomy of Pectobacterium genus in the CIRM-CFBP bacterial collection: when new species reveal old endemic population.</title>
        <authorList>
            <person name="Pedron J."/>
            <person name="Barny M.A."/>
            <person name="Portier P."/>
        </authorList>
    </citation>
    <scope>NUCLEOTIDE SEQUENCE [LARGE SCALE GENOMIC DNA]</scope>
    <source>
        <strain evidence="2 6">CFBP5669</strain>
    </source>
</reference>
<evidence type="ECO:0000313" key="6">
    <source>
        <dbReference type="Proteomes" id="UP000584405"/>
    </source>
</evidence>
<dbReference type="Proteomes" id="UP000237284">
    <property type="component" value="Chromosome"/>
</dbReference>
<dbReference type="EMBL" id="JACDRT010000001">
    <property type="protein sequence ID" value="MBA0157428.1"/>
    <property type="molecule type" value="Genomic_DNA"/>
</dbReference>
<dbReference type="EMBL" id="PDVW01000011">
    <property type="protein sequence ID" value="POY49908.1"/>
    <property type="molecule type" value="Genomic_DNA"/>
</dbReference>
<reference evidence="4 5" key="3">
    <citation type="submission" date="2020-11" db="EMBL/GenBank/DDBJ databases">
        <title>Complete genome sequence of Pectobacterium versatile F131.</title>
        <authorList>
            <person name="Shirshikov F.V."/>
            <person name="Miroshnikov K."/>
            <person name="Toshakov S.V."/>
            <person name="Kabanova A.P."/>
            <person name="Barannik A.P."/>
            <person name="Shneider M."/>
            <person name="Ignatov A.N."/>
            <person name="Miroshnikov K.A."/>
            <person name="Mikhailova Y.V."/>
            <person name="Shelenkov A."/>
            <person name="Yanushevich Y.G."/>
            <person name="Evseev P.V."/>
        </authorList>
    </citation>
    <scope>NUCLEOTIDE SEQUENCE [LARGE SCALE GENOMIC DNA]</scope>
    <source>
        <strain evidence="4 5">F131</strain>
    </source>
</reference>
<sequence>MSITSLNSINYSVPSVNRKESAENAFSLSDNTSKPNLHSVSTTTNPPSTIQSSKRYDFSNMTPQEAIDATKELTASGDMSFEESLEIGMAALLILHPPVDDVSSTDPNRKINFIQMLKNGISGSLSRGEHLHAEQQKSVLDKLAQLSYTPISVKA</sequence>
<name>A0A221T750_9GAMM</name>
<evidence type="ECO:0000256" key="1">
    <source>
        <dbReference type="SAM" id="MobiDB-lite"/>
    </source>
</evidence>
<evidence type="ECO:0000313" key="2">
    <source>
        <dbReference type="EMBL" id="MBA0157428.1"/>
    </source>
</evidence>
<feature type="region of interest" description="Disordered" evidence="1">
    <location>
        <begin position="25"/>
        <end position="55"/>
    </location>
</feature>
<evidence type="ECO:0000313" key="4">
    <source>
        <dbReference type="EMBL" id="QPK14631.1"/>
    </source>
</evidence>
<dbReference type="Proteomes" id="UP000584405">
    <property type="component" value="Unassembled WGS sequence"/>
</dbReference>
<evidence type="ECO:0000313" key="5">
    <source>
        <dbReference type="Proteomes" id="UP000237284"/>
    </source>
</evidence>
<organism evidence="3">
    <name type="scientific">Pectobacterium versatile</name>
    <dbReference type="NCBI Taxonomy" id="2488639"/>
    <lineage>
        <taxon>Bacteria</taxon>
        <taxon>Pseudomonadati</taxon>
        <taxon>Pseudomonadota</taxon>
        <taxon>Gammaproteobacteria</taxon>
        <taxon>Enterobacterales</taxon>
        <taxon>Pectobacteriaceae</taxon>
        <taxon>Pectobacterium</taxon>
    </lineage>
</organism>
<dbReference type="AlphaFoldDB" id="A0A221T750"/>
<reference evidence="3" key="1">
    <citation type="submission" date="2017-12" db="EMBL/GenBank/DDBJ databases">
        <title>First report on the novel genomospecies/subspecies of Pectobacterium carotovorum in Russia.</title>
        <authorList>
            <person name="Shirshikov F.V."/>
            <person name="Miroshnikov K."/>
            <person name="Toshakov S.V."/>
            <person name="Kabanova A.P."/>
            <person name="Barannik A.P."/>
            <person name="Shneider M."/>
            <person name="Ignatov A.N."/>
            <person name="Miroshnikov K.A."/>
        </authorList>
    </citation>
    <scope>NUCLEOTIDE SEQUENCE [LARGE SCALE GENOMIC DNA]</scope>
    <source>
        <strain evidence="3">F131</strain>
    </source>
</reference>
<dbReference type="RefSeq" id="WP_010300943.1">
    <property type="nucleotide sequence ID" value="NZ_CAKLHX010000005.1"/>
</dbReference>
<gene>
    <name evidence="4" type="ORF">F131LOC_014765</name>
    <name evidence="3" type="ORF">F131LOC_02308</name>
    <name evidence="2" type="ORF">H0253_01070</name>
</gene>
<dbReference type="GeneID" id="93391122"/>